<feature type="compositionally biased region" description="Low complexity" evidence="1">
    <location>
        <begin position="192"/>
        <end position="209"/>
    </location>
</feature>
<proteinExistence type="predicted"/>
<dbReference type="Proteomes" id="UP000314294">
    <property type="component" value="Unassembled WGS sequence"/>
</dbReference>
<dbReference type="AlphaFoldDB" id="A0A4Z2GXT9"/>
<keyword evidence="3" id="KW-1185">Reference proteome</keyword>
<organism evidence="2 3">
    <name type="scientific">Liparis tanakae</name>
    <name type="common">Tanaka's snailfish</name>
    <dbReference type="NCBI Taxonomy" id="230148"/>
    <lineage>
        <taxon>Eukaryota</taxon>
        <taxon>Metazoa</taxon>
        <taxon>Chordata</taxon>
        <taxon>Craniata</taxon>
        <taxon>Vertebrata</taxon>
        <taxon>Euteleostomi</taxon>
        <taxon>Actinopterygii</taxon>
        <taxon>Neopterygii</taxon>
        <taxon>Teleostei</taxon>
        <taxon>Neoteleostei</taxon>
        <taxon>Acanthomorphata</taxon>
        <taxon>Eupercaria</taxon>
        <taxon>Perciformes</taxon>
        <taxon>Cottioidei</taxon>
        <taxon>Cottales</taxon>
        <taxon>Liparidae</taxon>
        <taxon>Liparis</taxon>
    </lineage>
</organism>
<evidence type="ECO:0000313" key="2">
    <source>
        <dbReference type="EMBL" id="TNN58408.1"/>
    </source>
</evidence>
<feature type="compositionally biased region" description="Polar residues" evidence="1">
    <location>
        <begin position="170"/>
        <end position="180"/>
    </location>
</feature>
<feature type="region of interest" description="Disordered" evidence="1">
    <location>
        <begin position="170"/>
        <end position="258"/>
    </location>
</feature>
<reference evidence="2 3" key="1">
    <citation type="submission" date="2019-03" db="EMBL/GenBank/DDBJ databases">
        <title>First draft genome of Liparis tanakae, snailfish: a comprehensive survey of snailfish specific genes.</title>
        <authorList>
            <person name="Kim W."/>
            <person name="Song I."/>
            <person name="Jeong J.-H."/>
            <person name="Kim D."/>
            <person name="Kim S."/>
            <person name="Ryu S."/>
            <person name="Song J.Y."/>
            <person name="Lee S.K."/>
        </authorList>
    </citation>
    <scope>NUCLEOTIDE SEQUENCE [LARGE SCALE GENOMIC DNA]</scope>
    <source>
        <tissue evidence="2">Muscle</tissue>
    </source>
</reference>
<name>A0A4Z2GXT9_9TELE</name>
<sequence>MSAGRKKKAMQATIARYNLGHAHSTRVNRSVTPKVESCGFLTNVPADVEGVAGTRGCLLVTVLSPSPGAVVVVWAAAHVEAAGTVVSAANLEYIVPAKPSASPPVCSSGSGCAVAGAVPTGGWESETRASLSLCALLLLLCGESDVPVGSGSVPISVTLVRSHGLQAVGSSEASEITSSPEPKCSRERSIGSVSPSAVVVDSADSSVTSEPIKGRRKGGNGMEGNFGRDGVHQYELSGGFSFDDVGPQRASSSATARL</sequence>
<dbReference type="EMBL" id="SRLO01000379">
    <property type="protein sequence ID" value="TNN58408.1"/>
    <property type="molecule type" value="Genomic_DNA"/>
</dbReference>
<evidence type="ECO:0000256" key="1">
    <source>
        <dbReference type="SAM" id="MobiDB-lite"/>
    </source>
</evidence>
<comment type="caution">
    <text evidence="2">The sequence shown here is derived from an EMBL/GenBank/DDBJ whole genome shotgun (WGS) entry which is preliminary data.</text>
</comment>
<accession>A0A4Z2GXT9</accession>
<evidence type="ECO:0000313" key="3">
    <source>
        <dbReference type="Proteomes" id="UP000314294"/>
    </source>
</evidence>
<feature type="compositionally biased region" description="Polar residues" evidence="1">
    <location>
        <begin position="249"/>
        <end position="258"/>
    </location>
</feature>
<gene>
    <name evidence="2" type="ORF">EYF80_031359</name>
</gene>
<protein>
    <submittedName>
        <fullName evidence="2">Uncharacterized protein</fullName>
    </submittedName>
</protein>